<sequence length="723" mass="79782">MEGRRRREGKESKEKKEKDGKDGKSPQAPKSTTAKLKERWLLTRKTWRYMSDAGKKLFPEGVNPQKIEDIPKVEEHFQKVNNRNREFILWPQPQESPRTARRRRKRLISIASDTTDTGDDYASTDDEVLGAEGDVKHRGSGVMGEGTEMGMPSMISVGGINYGSGVSAGPSYYPGYPVSPLYGRERLASVGELRYDLPPELYQHLLRSYGSCNLQHVASRLMEEQLTEEDEDDDDSGELLDIAGYTTRSVGAQTDPHLDMCVQTDDDATAEDMVKVGAECRSVTEAAAAAAQAQEREKALALAQVQETEKAQAQTPPSPPETSGSSTSVLKKLWQRRESLAMGSIKSEEQHQCTTPGDGKDRKKMASEKDREAPPPKGGVAAKLAWAEKAASQGGITIGLPGQPQPKQEKPPEKSKLKNVFKLGLKCDVEQPQGAVKKSVEKTKIDKFKTVNYDKTLRNIKSKWVPEDDEEFMQQFQFRVREEKKVKKKFKCIQVGDPLPQWILAGFRINSPVEIIHQRRLSRRRISKADSSDFSSSECSMSVPPSLPTSPRYSITVTDEMGTRDLLVSEAEAFRLSQMGAHIMYKRSSIDASVDTSEFDLEGAVGGVPHYQRSISALQASGYLSQLMYNMRGRSSHPQVIPGQGATALAGGGGGGQAGHRSSQGLLQSFIPAVMQRTRSGGSGHASRLVAKKIWRARSKSQSRASAGTTSIWTPMEYGRLKE</sequence>
<evidence type="ECO:0000256" key="1">
    <source>
        <dbReference type="SAM" id="MobiDB-lite"/>
    </source>
</evidence>
<feature type="region of interest" description="Disordered" evidence="1">
    <location>
        <begin position="1"/>
        <end position="37"/>
    </location>
</feature>
<keyword evidence="3" id="KW-1185">Reference proteome</keyword>
<comment type="caution">
    <text evidence="2">The sequence shown here is derived from an EMBL/GenBank/DDBJ whole genome shotgun (WGS) entry which is preliminary data.</text>
</comment>
<dbReference type="Proteomes" id="UP001381693">
    <property type="component" value="Unassembled WGS sequence"/>
</dbReference>
<protein>
    <submittedName>
        <fullName evidence="2">Uncharacterized protein</fullName>
    </submittedName>
</protein>
<organism evidence="2 3">
    <name type="scientific">Halocaridina rubra</name>
    <name type="common">Hawaiian red shrimp</name>
    <dbReference type="NCBI Taxonomy" id="373956"/>
    <lineage>
        <taxon>Eukaryota</taxon>
        <taxon>Metazoa</taxon>
        <taxon>Ecdysozoa</taxon>
        <taxon>Arthropoda</taxon>
        <taxon>Crustacea</taxon>
        <taxon>Multicrustacea</taxon>
        <taxon>Malacostraca</taxon>
        <taxon>Eumalacostraca</taxon>
        <taxon>Eucarida</taxon>
        <taxon>Decapoda</taxon>
        <taxon>Pleocyemata</taxon>
        <taxon>Caridea</taxon>
        <taxon>Atyoidea</taxon>
        <taxon>Atyidae</taxon>
        <taxon>Halocaridina</taxon>
    </lineage>
</organism>
<evidence type="ECO:0000313" key="3">
    <source>
        <dbReference type="Proteomes" id="UP001381693"/>
    </source>
</evidence>
<feature type="region of interest" description="Disordered" evidence="1">
    <location>
        <begin position="395"/>
        <end position="415"/>
    </location>
</feature>
<feature type="compositionally biased region" description="Basic and acidic residues" evidence="1">
    <location>
        <begin position="358"/>
        <end position="374"/>
    </location>
</feature>
<dbReference type="EMBL" id="JAXCGZ010017520">
    <property type="protein sequence ID" value="KAK7067988.1"/>
    <property type="molecule type" value="Genomic_DNA"/>
</dbReference>
<feature type="compositionally biased region" description="Basic and acidic residues" evidence="1">
    <location>
        <begin position="1"/>
        <end position="24"/>
    </location>
</feature>
<evidence type="ECO:0000313" key="2">
    <source>
        <dbReference type="EMBL" id="KAK7067988.1"/>
    </source>
</evidence>
<feature type="region of interest" description="Disordered" evidence="1">
    <location>
        <begin position="300"/>
        <end position="329"/>
    </location>
</feature>
<feature type="compositionally biased region" description="Low complexity" evidence="1">
    <location>
        <begin position="532"/>
        <end position="544"/>
    </location>
</feature>
<accession>A0AAN8ZXX8</accession>
<gene>
    <name evidence="2" type="ORF">SK128_008974</name>
</gene>
<feature type="region of interest" description="Disordered" evidence="1">
    <location>
        <begin position="532"/>
        <end position="552"/>
    </location>
</feature>
<name>A0AAN8ZXX8_HALRR</name>
<feature type="region of interest" description="Disordered" evidence="1">
    <location>
        <begin position="341"/>
        <end position="379"/>
    </location>
</feature>
<reference evidence="2 3" key="1">
    <citation type="submission" date="2023-11" db="EMBL/GenBank/DDBJ databases">
        <title>Halocaridina rubra genome assembly.</title>
        <authorList>
            <person name="Smith C."/>
        </authorList>
    </citation>
    <scope>NUCLEOTIDE SEQUENCE [LARGE SCALE GENOMIC DNA]</scope>
    <source>
        <strain evidence="2">EP-1</strain>
        <tissue evidence="2">Whole</tissue>
    </source>
</reference>
<proteinExistence type="predicted"/>
<dbReference type="AlphaFoldDB" id="A0AAN8ZXX8"/>